<proteinExistence type="predicted"/>
<gene>
    <name evidence="1" type="ORF">FYJ79_11720</name>
</gene>
<dbReference type="SUPFAM" id="SSF55874">
    <property type="entry name" value="ATPase domain of HSP90 chaperone/DNA topoisomerase II/histidine kinase"/>
    <property type="match status" value="1"/>
</dbReference>
<evidence type="ECO:0000313" key="2">
    <source>
        <dbReference type="Proteomes" id="UP000442619"/>
    </source>
</evidence>
<keyword evidence="2" id="KW-1185">Reference proteome</keyword>
<protein>
    <recommendedName>
        <fullName evidence="3">ATP-binding protein</fullName>
    </recommendedName>
</protein>
<dbReference type="AlphaFoldDB" id="A0A844FXY4"/>
<reference evidence="1 2" key="1">
    <citation type="submission" date="2019-08" db="EMBL/GenBank/DDBJ databases">
        <title>In-depth cultivation of the pig gut microbiome towards novel bacterial diversity and tailored functional studies.</title>
        <authorList>
            <person name="Wylensek D."/>
            <person name="Hitch T.C.A."/>
            <person name="Clavel T."/>
        </authorList>
    </citation>
    <scope>NUCLEOTIDE SEQUENCE [LARGE SCALE GENOMIC DNA]</scope>
    <source>
        <strain evidence="1 2">CA-Schmier-601-WT-3</strain>
    </source>
</reference>
<sequence length="502" mass="57428">MGKHIVKNYPSPRLMETIGATNQSVPEAIGELVANCFDARIGQNKINVVIDLRNEEIKVIDNGKGMTLDVLEKAVCIAEDMSKHIERGEGAKGHFGMGFKTSCSTLGKFYEIYTKSENENREYHVEFNIEDYSSRPTNADAWDVEIEDSIHFKSSPMGVVSHGTAFVIKKLKDKNIYLGAVLDYLGEAFKGHLETGDTIILIKNDGTEVKAIPKIYKFIDNTKIDINEKFDVVEDDGSKTTCVITGWMALDSTTHNDTNYGFNIYRNKQLLEKWNKDWFKAHLMTSRIIGEVNMDFLEATFYKQGKQQSVKWVLASKHMEEYLKGIVKASRDISKKGNIRNPMELKRIIKGLSNDYDLDFDDKKIDNQFSENNNSKLKGSNEIKQSINDNIKGYAKEKSLILEDYGEIEISYLEKAGKTDFAFDYIYNDDYINEESKKELEVIVIKNHPLWNNKIDSDIQKILVTSDAIYRLLVEKLNFDSAEAVRIRNDWIDQRTKKKGDS</sequence>
<name>A0A844FXY4_9FIRM</name>
<evidence type="ECO:0008006" key="3">
    <source>
        <dbReference type="Google" id="ProtNLM"/>
    </source>
</evidence>
<dbReference type="Pfam" id="PF13589">
    <property type="entry name" value="HATPase_c_3"/>
    <property type="match status" value="1"/>
</dbReference>
<dbReference type="InterPro" id="IPR036890">
    <property type="entry name" value="HATPase_C_sf"/>
</dbReference>
<evidence type="ECO:0000313" key="1">
    <source>
        <dbReference type="EMBL" id="MST90222.1"/>
    </source>
</evidence>
<organism evidence="1 2">
    <name type="scientific">Sharpea porci</name>
    <dbReference type="NCBI Taxonomy" id="2652286"/>
    <lineage>
        <taxon>Bacteria</taxon>
        <taxon>Bacillati</taxon>
        <taxon>Bacillota</taxon>
        <taxon>Erysipelotrichia</taxon>
        <taxon>Erysipelotrichales</taxon>
        <taxon>Coprobacillaceae</taxon>
        <taxon>Sharpea</taxon>
    </lineage>
</organism>
<dbReference type="RefSeq" id="WP_154518740.1">
    <property type="nucleotide sequence ID" value="NZ_VUNM01000045.1"/>
</dbReference>
<dbReference type="Gene3D" id="3.30.565.10">
    <property type="entry name" value="Histidine kinase-like ATPase, C-terminal domain"/>
    <property type="match status" value="1"/>
</dbReference>
<dbReference type="EMBL" id="VUNM01000045">
    <property type="protein sequence ID" value="MST90222.1"/>
    <property type="molecule type" value="Genomic_DNA"/>
</dbReference>
<accession>A0A844FXY4</accession>
<comment type="caution">
    <text evidence="1">The sequence shown here is derived from an EMBL/GenBank/DDBJ whole genome shotgun (WGS) entry which is preliminary data.</text>
</comment>
<dbReference type="Proteomes" id="UP000442619">
    <property type="component" value="Unassembled WGS sequence"/>
</dbReference>